<dbReference type="Proteomes" id="UP000799118">
    <property type="component" value="Unassembled WGS sequence"/>
</dbReference>
<sequence>MPGYCQVKRKVPSQTEPIMICRFDYPMDLRDTPAIGLDSKRRPRFEPCRNDPIMNTYNPALILAWRANIDLEPILSKDAPLNYIAKYALKAEQQAPEFPRLLASVVENPNDDGSDSSACQKLPSRMLSEQSYSTQETAHLFLGMPLIRTSATFTSLSLNADRDMRKLEAANEDADSSDESRSFKGLRICLEFYAIFISY</sequence>
<accession>A0A6A4GJQ9</accession>
<gene>
    <name evidence="1" type="ORF">BT96DRAFT_949796</name>
</gene>
<dbReference type="OrthoDB" id="432234at2759"/>
<organism evidence="1 2">
    <name type="scientific">Gymnopus androsaceus JB14</name>
    <dbReference type="NCBI Taxonomy" id="1447944"/>
    <lineage>
        <taxon>Eukaryota</taxon>
        <taxon>Fungi</taxon>
        <taxon>Dikarya</taxon>
        <taxon>Basidiomycota</taxon>
        <taxon>Agaricomycotina</taxon>
        <taxon>Agaricomycetes</taxon>
        <taxon>Agaricomycetidae</taxon>
        <taxon>Agaricales</taxon>
        <taxon>Marasmiineae</taxon>
        <taxon>Omphalotaceae</taxon>
        <taxon>Gymnopus</taxon>
    </lineage>
</organism>
<evidence type="ECO:0000313" key="1">
    <source>
        <dbReference type="EMBL" id="KAE9385505.1"/>
    </source>
</evidence>
<keyword evidence="2" id="KW-1185">Reference proteome</keyword>
<dbReference type="EMBL" id="ML769977">
    <property type="protein sequence ID" value="KAE9385505.1"/>
    <property type="molecule type" value="Genomic_DNA"/>
</dbReference>
<proteinExistence type="predicted"/>
<dbReference type="AlphaFoldDB" id="A0A6A4GJQ9"/>
<reference evidence="1" key="1">
    <citation type="journal article" date="2019" name="Environ. Microbiol.">
        <title>Fungal ecological strategies reflected in gene transcription - a case study of two litter decomposers.</title>
        <authorList>
            <person name="Barbi F."/>
            <person name="Kohler A."/>
            <person name="Barry K."/>
            <person name="Baskaran P."/>
            <person name="Daum C."/>
            <person name="Fauchery L."/>
            <person name="Ihrmark K."/>
            <person name="Kuo A."/>
            <person name="LaButti K."/>
            <person name="Lipzen A."/>
            <person name="Morin E."/>
            <person name="Grigoriev I.V."/>
            <person name="Henrissat B."/>
            <person name="Lindahl B."/>
            <person name="Martin F."/>
        </authorList>
    </citation>
    <scope>NUCLEOTIDE SEQUENCE</scope>
    <source>
        <strain evidence="1">JB14</strain>
    </source>
</reference>
<name>A0A6A4GJQ9_9AGAR</name>
<protein>
    <submittedName>
        <fullName evidence="1">Uncharacterized protein</fullName>
    </submittedName>
</protein>
<evidence type="ECO:0000313" key="2">
    <source>
        <dbReference type="Proteomes" id="UP000799118"/>
    </source>
</evidence>